<keyword evidence="4" id="KW-1185">Reference proteome</keyword>
<evidence type="ECO:0000313" key="3">
    <source>
        <dbReference type="Ensembl" id="ENSOSIP00000041882.1"/>
    </source>
</evidence>
<feature type="chain" id="PRO_5034061372" description="Reelin domain-containing protein" evidence="1">
    <location>
        <begin position="26"/>
        <end position="105"/>
    </location>
</feature>
<dbReference type="InterPro" id="IPR051237">
    <property type="entry name" value="Ferric-chelate_Red/DefProt"/>
</dbReference>
<organism evidence="3 4">
    <name type="scientific">Oryzias sinensis</name>
    <name type="common">Chinese medaka</name>
    <dbReference type="NCBI Taxonomy" id="183150"/>
    <lineage>
        <taxon>Eukaryota</taxon>
        <taxon>Metazoa</taxon>
        <taxon>Chordata</taxon>
        <taxon>Craniata</taxon>
        <taxon>Vertebrata</taxon>
        <taxon>Euteleostomi</taxon>
        <taxon>Actinopterygii</taxon>
        <taxon>Neopterygii</taxon>
        <taxon>Teleostei</taxon>
        <taxon>Neoteleostei</taxon>
        <taxon>Acanthomorphata</taxon>
        <taxon>Ovalentaria</taxon>
        <taxon>Atherinomorphae</taxon>
        <taxon>Beloniformes</taxon>
        <taxon>Adrianichthyidae</taxon>
        <taxon>Oryziinae</taxon>
        <taxon>Oryzias</taxon>
    </lineage>
</organism>
<reference evidence="3" key="2">
    <citation type="submission" date="2025-09" db="UniProtKB">
        <authorList>
            <consortium name="Ensembl"/>
        </authorList>
    </citation>
    <scope>IDENTIFICATION</scope>
</reference>
<dbReference type="PANTHER" id="PTHR45828">
    <property type="entry name" value="CYTOCHROME B561/FERRIC REDUCTASE TRANSMEMBRANE"/>
    <property type="match status" value="1"/>
</dbReference>
<dbReference type="InterPro" id="IPR002861">
    <property type="entry name" value="Reeler_dom"/>
</dbReference>
<sequence>MTAPSLTLCCLLLFLFLTMVPVVWSYPNGKVTSSCDDLTPQHGTSSQTAASPYTVAASSRTSSCPRGQLKICLQSLSSESVLCGFHESQATAADRRLPKTAFILN</sequence>
<feature type="domain" description="Reelin" evidence="2">
    <location>
        <begin position="35"/>
        <end position="81"/>
    </location>
</feature>
<evidence type="ECO:0000259" key="2">
    <source>
        <dbReference type="Pfam" id="PF02014"/>
    </source>
</evidence>
<protein>
    <recommendedName>
        <fullName evidence="2">Reelin domain-containing protein</fullName>
    </recommendedName>
</protein>
<dbReference type="PANTHER" id="PTHR45828:SF36">
    <property type="entry name" value="REELIN DOMAIN-CONTAINING PROTEIN"/>
    <property type="match status" value="1"/>
</dbReference>
<accession>A0A8C7ZJA0</accession>
<dbReference type="Ensembl" id="ENSOSIT00000044105.1">
    <property type="protein sequence ID" value="ENSOSIP00000041882.1"/>
    <property type="gene ID" value="ENSOSIG00000020288.1"/>
</dbReference>
<dbReference type="AlphaFoldDB" id="A0A8C7ZJA0"/>
<evidence type="ECO:0000313" key="4">
    <source>
        <dbReference type="Proteomes" id="UP000694383"/>
    </source>
</evidence>
<feature type="signal peptide" evidence="1">
    <location>
        <begin position="1"/>
        <end position="25"/>
    </location>
</feature>
<dbReference type="Pfam" id="PF02014">
    <property type="entry name" value="Reeler"/>
    <property type="match status" value="1"/>
</dbReference>
<evidence type="ECO:0000256" key="1">
    <source>
        <dbReference type="SAM" id="SignalP"/>
    </source>
</evidence>
<dbReference type="Proteomes" id="UP000694383">
    <property type="component" value="Unplaced"/>
</dbReference>
<dbReference type="GO" id="GO:0016020">
    <property type="term" value="C:membrane"/>
    <property type="evidence" value="ECO:0007669"/>
    <property type="project" value="TreeGrafter"/>
</dbReference>
<reference evidence="3" key="1">
    <citation type="submission" date="2025-08" db="UniProtKB">
        <authorList>
            <consortium name="Ensembl"/>
        </authorList>
    </citation>
    <scope>IDENTIFICATION</scope>
</reference>
<name>A0A8C7ZJA0_9TELE</name>
<proteinExistence type="predicted"/>
<keyword evidence="1" id="KW-0732">Signal</keyword>